<reference evidence="2" key="1">
    <citation type="journal article" date="2022" name="Int. J. Mol. Sci.">
        <title>Draft Genome of Tanacetum Coccineum: Genomic Comparison of Closely Related Tanacetum-Family Plants.</title>
        <authorList>
            <person name="Yamashiro T."/>
            <person name="Shiraishi A."/>
            <person name="Nakayama K."/>
            <person name="Satake H."/>
        </authorList>
    </citation>
    <scope>NUCLEOTIDE SEQUENCE</scope>
</reference>
<name>A0ABQ5H106_9ASTR</name>
<accession>A0ABQ5H106</accession>
<protein>
    <submittedName>
        <fullName evidence="2">Uncharacterized protein</fullName>
    </submittedName>
</protein>
<proteinExistence type="predicted"/>
<gene>
    <name evidence="2" type="ORF">Tco_1055898</name>
</gene>
<sequence>MTQSLKRGGYRATHSIDSKVSGGGSGCEVLGGKSSKSSMDGCEEVGEVNAYLVGGGGMWSAWSTLVGENCSYQDLVDTLCGELVVFLVSYYVYLNADGADWRWMALRIKDGRY</sequence>
<evidence type="ECO:0000256" key="1">
    <source>
        <dbReference type="SAM" id="MobiDB-lite"/>
    </source>
</evidence>
<keyword evidence="3" id="KW-1185">Reference proteome</keyword>
<organism evidence="2 3">
    <name type="scientific">Tanacetum coccineum</name>
    <dbReference type="NCBI Taxonomy" id="301880"/>
    <lineage>
        <taxon>Eukaryota</taxon>
        <taxon>Viridiplantae</taxon>
        <taxon>Streptophyta</taxon>
        <taxon>Embryophyta</taxon>
        <taxon>Tracheophyta</taxon>
        <taxon>Spermatophyta</taxon>
        <taxon>Magnoliopsida</taxon>
        <taxon>eudicotyledons</taxon>
        <taxon>Gunneridae</taxon>
        <taxon>Pentapetalae</taxon>
        <taxon>asterids</taxon>
        <taxon>campanulids</taxon>
        <taxon>Asterales</taxon>
        <taxon>Asteraceae</taxon>
        <taxon>Asteroideae</taxon>
        <taxon>Anthemideae</taxon>
        <taxon>Anthemidinae</taxon>
        <taxon>Tanacetum</taxon>
    </lineage>
</organism>
<comment type="caution">
    <text evidence="2">The sequence shown here is derived from an EMBL/GenBank/DDBJ whole genome shotgun (WGS) entry which is preliminary data.</text>
</comment>
<dbReference type="Proteomes" id="UP001151760">
    <property type="component" value="Unassembled WGS sequence"/>
</dbReference>
<evidence type="ECO:0000313" key="3">
    <source>
        <dbReference type="Proteomes" id="UP001151760"/>
    </source>
</evidence>
<evidence type="ECO:0000313" key="2">
    <source>
        <dbReference type="EMBL" id="GJT81556.1"/>
    </source>
</evidence>
<feature type="region of interest" description="Disordered" evidence="1">
    <location>
        <begin position="1"/>
        <end position="25"/>
    </location>
</feature>
<dbReference type="EMBL" id="BQNB010019090">
    <property type="protein sequence ID" value="GJT81556.1"/>
    <property type="molecule type" value="Genomic_DNA"/>
</dbReference>
<reference evidence="2" key="2">
    <citation type="submission" date="2022-01" db="EMBL/GenBank/DDBJ databases">
        <authorList>
            <person name="Yamashiro T."/>
            <person name="Shiraishi A."/>
            <person name="Satake H."/>
            <person name="Nakayama K."/>
        </authorList>
    </citation>
    <scope>NUCLEOTIDE SEQUENCE</scope>
</reference>